<dbReference type="SUPFAM" id="SSF160467">
    <property type="entry name" value="PH0987 N-terminal domain-like"/>
    <property type="match status" value="1"/>
</dbReference>
<keyword evidence="6" id="KW-1185">Reference proteome</keyword>
<evidence type="ECO:0000313" key="6">
    <source>
        <dbReference type="Proteomes" id="UP001205906"/>
    </source>
</evidence>
<protein>
    <submittedName>
        <fullName evidence="5">5-oxoprolinase subunit PxpB</fullName>
        <ecNumber evidence="5">3.5.2.9</ecNumber>
    </submittedName>
</protein>
<dbReference type="Gene3D" id="3.30.1360.40">
    <property type="match status" value="1"/>
</dbReference>
<evidence type="ECO:0000256" key="3">
    <source>
        <dbReference type="ARBA" id="ARBA00022840"/>
    </source>
</evidence>
<accession>A0ABT1C438</accession>
<dbReference type="InterPro" id="IPR003833">
    <property type="entry name" value="CT_C_D"/>
</dbReference>
<keyword evidence="1" id="KW-0547">Nucleotide-binding</keyword>
<organism evidence="5 6">
    <name type="scientific">Mesorhizobium liriopis</name>
    <dbReference type="NCBI Taxonomy" id="2953882"/>
    <lineage>
        <taxon>Bacteria</taxon>
        <taxon>Pseudomonadati</taxon>
        <taxon>Pseudomonadota</taxon>
        <taxon>Alphaproteobacteria</taxon>
        <taxon>Hyphomicrobiales</taxon>
        <taxon>Phyllobacteriaceae</taxon>
        <taxon>Mesorhizobium</taxon>
    </lineage>
</organism>
<evidence type="ECO:0000313" key="5">
    <source>
        <dbReference type="EMBL" id="MCO6049283.1"/>
    </source>
</evidence>
<dbReference type="Proteomes" id="UP001205906">
    <property type="component" value="Unassembled WGS sequence"/>
</dbReference>
<dbReference type="PANTHER" id="PTHR34698:SF2">
    <property type="entry name" value="5-OXOPROLINASE SUBUNIT B"/>
    <property type="match status" value="1"/>
</dbReference>
<comment type="caution">
    <text evidence="5">The sequence shown here is derived from an EMBL/GenBank/DDBJ whole genome shotgun (WGS) entry which is preliminary data.</text>
</comment>
<reference evidence="5 6" key="1">
    <citation type="submission" date="2022-06" db="EMBL/GenBank/DDBJ databases">
        <title>Mesorhizobium sp. strain RP14 Genome sequencing and assembly.</title>
        <authorList>
            <person name="Kim I."/>
        </authorList>
    </citation>
    <scope>NUCLEOTIDE SEQUENCE [LARGE SCALE GENOMIC DNA]</scope>
    <source>
        <strain evidence="6">RP14(2022)</strain>
    </source>
</reference>
<keyword evidence="3" id="KW-0067">ATP-binding</keyword>
<name>A0ABT1C438_9HYPH</name>
<dbReference type="InterPro" id="IPR029000">
    <property type="entry name" value="Cyclophilin-like_dom_sf"/>
</dbReference>
<dbReference type="PANTHER" id="PTHR34698">
    <property type="entry name" value="5-OXOPROLINASE SUBUNIT B"/>
    <property type="match status" value="1"/>
</dbReference>
<dbReference type="GO" id="GO:0017168">
    <property type="term" value="F:5-oxoprolinase (ATP-hydrolyzing) activity"/>
    <property type="evidence" value="ECO:0007669"/>
    <property type="project" value="UniProtKB-EC"/>
</dbReference>
<dbReference type="RefSeq" id="WP_252816963.1">
    <property type="nucleotide sequence ID" value="NZ_JAMXQS010000003.1"/>
</dbReference>
<dbReference type="EC" id="3.5.2.9" evidence="5"/>
<dbReference type="Pfam" id="PF02682">
    <property type="entry name" value="CT_C_D"/>
    <property type="match status" value="1"/>
</dbReference>
<evidence type="ECO:0000256" key="1">
    <source>
        <dbReference type="ARBA" id="ARBA00022741"/>
    </source>
</evidence>
<gene>
    <name evidence="5" type="primary">pxpB</name>
    <name evidence="5" type="ORF">NGM99_05700</name>
</gene>
<evidence type="ECO:0000259" key="4">
    <source>
        <dbReference type="SMART" id="SM00796"/>
    </source>
</evidence>
<dbReference type="SUPFAM" id="SSF50891">
    <property type="entry name" value="Cyclophilin-like"/>
    <property type="match status" value="1"/>
</dbReference>
<sequence length="221" mass="23416">MTPVASFRLSMSGPGALLLDVAGETFSEDLQDRVHGLARAMLGVEGVSEAVPGMNNLLVVFDPLLVEPERVEDALLEKWPCIEPDPLAGQTVDVAVRYGGADGPDLEELAAHAGMSVAEVIERHTAATYRVAAVGAMPGFVYLSGLDPLLARPRRANPRGTVPQGAVMIGGAQAGIMPVTAPSGWHILGMTDLKLFDPKREPPATFRPGDRIRFVTESVQA</sequence>
<dbReference type="Gene3D" id="2.40.100.10">
    <property type="entry name" value="Cyclophilin-like"/>
    <property type="match status" value="1"/>
</dbReference>
<dbReference type="SMART" id="SM00796">
    <property type="entry name" value="AHS1"/>
    <property type="match status" value="1"/>
</dbReference>
<keyword evidence="2 5" id="KW-0378">Hydrolase</keyword>
<proteinExistence type="predicted"/>
<dbReference type="EMBL" id="JAMXQS010000003">
    <property type="protein sequence ID" value="MCO6049283.1"/>
    <property type="molecule type" value="Genomic_DNA"/>
</dbReference>
<feature type="domain" description="Carboxyltransferase" evidence="4">
    <location>
        <begin position="7"/>
        <end position="206"/>
    </location>
</feature>
<dbReference type="NCBIfam" id="TIGR00370">
    <property type="entry name" value="5-oxoprolinase subunit PxpB"/>
    <property type="match status" value="1"/>
</dbReference>
<dbReference type="InterPro" id="IPR010016">
    <property type="entry name" value="PxpB"/>
</dbReference>
<evidence type="ECO:0000256" key="2">
    <source>
        <dbReference type="ARBA" id="ARBA00022801"/>
    </source>
</evidence>